<evidence type="ECO:0000313" key="4">
    <source>
        <dbReference type="Proteomes" id="UP000261166"/>
    </source>
</evidence>
<dbReference type="EMBL" id="QVLU01000025">
    <property type="protein sequence ID" value="RGE67185.1"/>
    <property type="molecule type" value="Genomic_DNA"/>
</dbReference>
<dbReference type="InterPro" id="IPR024541">
    <property type="entry name" value="DUF3881"/>
</dbReference>
<gene>
    <name evidence="2" type="ORF">DWY69_22815</name>
    <name evidence="1" type="ORF">DXC51_00280</name>
</gene>
<proteinExistence type="predicted"/>
<dbReference type="Proteomes" id="UP000260812">
    <property type="component" value="Unassembled WGS sequence"/>
</dbReference>
<accession>A0A3E3ICL2</accession>
<evidence type="ECO:0000313" key="3">
    <source>
        <dbReference type="Proteomes" id="UP000260812"/>
    </source>
</evidence>
<sequence>MHKFLKSVGFSEYTSTKKIQELVKDVILNAETRNYTTLDGKEDTVLVEFCKDFAENMGIAVCGEFDESDNFIFYYYYPYLRGTGISSMEDVSVERHAAVESYAGVCDDIKVGVTLIFYLQNMIPYIKYKNADKLPVRGTSLTLSALASQGSIMMPIIKSENQKKKIQQSTITRNQLIEAARRGDEDAIESLTLEDMDTYTTISKRIQKEDVFSLVDTYFMPYGVECDQYSVLGEISEYHTVMNKLTKEKICFMTINCNELTFDVCINEKDLYGEPKIGRRFKGVVWLQGAVNYPE</sequence>
<dbReference type="Pfam" id="PF12997">
    <property type="entry name" value="DUF3881"/>
    <property type="match status" value="1"/>
</dbReference>
<comment type="caution">
    <text evidence="1">The sequence shown here is derived from an EMBL/GenBank/DDBJ whole genome shotgun (WGS) entry which is preliminary data.</text>
</comment>
<protein>
    <submittedName>
        <fullName evidence="1">DUF3881 family protein</fullName>
    </submittedName>
</protein>
<dbReference type="Proteomes" id="UP000261166">
    <property type="component" value="Unassembled WGS sequence"/>
</dbReference>
<keyword evidence="3" id="KW-1185">Reference proteome</keyword>
<dbReference type="EMBL" id="QVLV01000001">
    <property type="protein sequence ID" value="RGE64815.1"/>
    <property type="molecule type" value="Genomic_DNA"/>
</dbReference>
<evidence type="ECO:0000313" key="1">
    <source>
        <dbReference type="EMBL" id="RGE64815.1"/>
    </source>
</evidence>
<dbReference type="OrthoDB" id="9774037at2"/>
<reference evidence="1 4" key="1">
    <citation type="submission" date="2018-08" db="EMBL/GenBank/DDBJ databases">
        <title>A genome reference for cultivated species of the human gut microbiota.</title>
        <authorList>
            <person name="Zou Y."/>
            <person name="Xue W."/>
            <person name="Luo G."/>
        </authorList>
    </citation>
    <scope>NUCLEOTIDE SEQUENCE [LARGE SCALE GENOMIC DNA]</scope>
    <source>
        <strain evidence="2 4">AF26-4BH</strain>
        <strain evidence="1">TF05-5AC</strain>
    </source>
</reference>
<name>A0A3E3ICL2_9FIRM</name>
<organism evidence="1 3">
    <name type="scientific">Eisenbergiella massiliensis</name>
    <dbReference type="NCBI Taxonomy" id="1720294"/>
    <lineage>
        <taxon>Bacteria</taxon>
        <taxon>Bacillati</taxon>
        <taxon>Bacillota</taxon>
        <taxon>Clostridia</taxon>
        <taxon>Lachnospirales</taxon>
        <taxon>Lachnospiraceae</taxon>
        <taxon>Eisenbergiella</taxon>
    </lineage>
</organism>
<evidence type="ECO:0000313" key="2">
    <source>
        <dbReference type="EMBL" id="RGE67185.1"/>
    </source>
</evidence>
<dbReference type="AlphaFoldDB" id="A0A3E3ICL2"/>